<proteinExistence type="predicted"/>
<feature type="domain" description="YbaK/aminoacyl-tRNA synthetase-associated" evidence="1">
    <location>
        <begin position="29"/>
        <end position="148"/>
    </location>
</feature>
<evidence type="ECO:0000313" key="2">
    <source>
        <dbReference type="EMBL" id="ATB41105.1"/>
    </source>
</evidence>
<accession>A0A250JB26</accession>
<sequence>MDQEGSERLARYLSTQQAETSLVKPGQEMPTVPLAAAALGVQPGQIVKSILFEGKKDRQVIVLAIAPGDVRVAAGKVGTAAGVSQLKLASPDTVLRATGYAVGGVPPVGHVTKLPVVVDSRVLEHPFVFGGGGDEHHMLRITPQDIVRMTGAVVADVVADPEPRQTP</sequence>
<evidence type="ECO:0000313" key="3">
    <source>
        <dbReference type="Proteomes" id="UP000217257"/>
    </source>
</evidence>
<dbReference type="Gene3D" id="3.90.960.10">
    <property type="entry name" value="YbaK/aminoacyl-tRNA synthetase-associated domain"/>
    <property type="match status" value="1"/>
</dbReference>
<reference evidence="2 3" key="1">
    <citation type="submission" date="2017-06" db="EMBL/GenBank/DDBJ databases">
        <title>Sequencing and comparative analysis of myxobacterial genomes.</title>
        <authorList>
            <person name="Rupp O."/>
            <person name="Goesmann A."/>
            <person name="Sogaard-Andersen L."/>
        </authorList>
    </citation>
    <scope>NUCLEOTIDE SEQUENCE [LARGE SCALE GENOMIC DNA]</scope>
    <source>
        <strain evidence="2 3">DSM 52655</strain>
    </source>
</reference>
<dbReference type="KEGG" id="cfus:CYFUS_006567"/>
<protein>
    <submittedName>
        <fullName evidence="2">Cys-tRNA(Pro) deacylase</fullName>
    </submittedName>
</protein>
<dbReference type="Proteomes" id="UP000217257">
    <property type="component" value="Chromosome"/>
</dbReference>
<dbReference type="PANTHER" id="PTHR30411:SF1">
    <property type="entry name" value="CYTOPLASMIC PROTEIN"/>
    <property type="match status" value="1"/>
</dbReference>
<dbReference type="PANTHER" id="PTHR30411">
    <property type="entry name" value="CYTOPLASMIC PROTEIN"/>
    <property type="match status" value="1"/>
</dbReference>
<dbReference type="GO" id="GO:0002161">
    <property type="term" value="F:aminoacyl-tRNA deacylase activity"/>
    <property type="evidence" value="ECO:0007669"/>
    <property type="project" value="InterPro"/>
</dbReference>
<dbReference type="Pfam" id="PF04073">
    <property type="entry name" value="tRNA_edit"/>
    <property type="match status" value="1"/>
</dbReference>
<dbReference type="SUPFAM" id="SSF55826">
    <property type="entry name" value="YbaK/ProRS associated domain"/>
    <property type="match status" value="1"/>
</dbReference>
<gene>
    <name evidence="2" type="ORF">CYFUS_006567</name>
</gene>
<dbReference type="InterPro" id="IPR007214">
    <property type="entry name" value="YbaK/aa-tRNA-synth-assoc-dom"/>
</dbReference>
<dbReference type="InterPro" id="IPR036754">
    <property type="entry name" value="YbaK/aa-tRNA-synt-asso_dom_sf"/>
</dbReference>
<evidence type="ECO:0000259" key="1">
    <source>
        <dbReference type="Pfam" id="PF04073"/>
    </source>
</evidence>
<dbReference type="EMBL" id="CP022098">
    <property type="protein sequence ID" value="ATB41105.1"/>
    <property type="molecule type" value="Genomic_DNA"/>
</dbReference>
<name>A0A250JB26_9BACT</name>
<dbReference type="CDD" id="cd04333">
    <property type="entry name" value="ProX_deacylase"/>
    <property type="match status" value="1"/>
</dbReference>
<dbReference type="AlphaFoldDB" id="A0A250JB26"/>
<organism evidence="2 3">
    <name type="scientific">Cystobacter fuscus</name>
    <dbReference type="NCBI Taxonomy" id="43"/>
    <lineage>
        <taxon>Bacteria</taxon>
        <taxon>Pseudomonadati</taxon>
        <taxon>Myxococcota</taxon>
        <taxon>Myxococcia</taxon>
        <taxon>Myxococcales</taxon>
        <taxon>Cystobacterineae</taxon>
        <taxon>Archangiaceae</taxon>
        <taxon>Cystobacter</taxon>
    </lineage>
</organism>